<keyword evidence="1" id="KW-0408">Iron</keyword>
<dbReference type="AlphaFoldDB" id="A0A1M4TWA6"/>
<dbReference type="Gene3D" id="2.30.30.90">
    <property type="match status" value="1"/>
</dbReference>
<evidence type="ECO:0000256" key="1">
    <source>
        <dbReference type="ARBA" id="ARBA00023004"/>
    </source>
</evidence>
<dbReference type="SMART" id="SM00899">
    <property type="entry name" value="FeoA"/>
    <property type="match status" value="1"/>
</dbReference>
<sequence length="89" mass="9782">MQSDRGIFSAEHIISLCDLPVGKSAVINSIQAEGMTRRRMMDLGLVPGTRVEALRISPAGDPKAYKIRGTVIAFRREEGSKILVNLKED</sequence>
<keyword evidence="4" id="KW-1185">Reference proteome</keyword>
<dbReference type="PANTHER" id="PTHR42954:SF2">
    <property type="entry name" value="FE(2+) TRANSPORT PROTEIN A"/>
    <property type="match status" value="1"/>
</dbReference>
<accession>A0A1M4TWA6</accession>
<dbReference type="InterPro" id="IPR038157">
    <property type="entry name" value="FeoA_core_dom"/>
</dbReference>
<organism evidence="3 4">
    <name type="scientific">Desulforamulus putei DSM 12395</name>
    <dbReference type="NCBI Taxonomy" id="1121429"/>
    <lineage>
        <taxon>Bacteria</taxon>
        <taxon>Bacillati</taxon>
        <taxon>Bacillota</taxon>
        <taxon>Clostridia</taxon>
        <taxon>Eubacteriales</taxon>
        <taxon>Peptococcaceae</taxon>
        <taxon>Desulforamulus</taxon>
    </lineage>
</organism>
<dbReference type="GO" id="GO:0046914">
    <property type="term" value="F:transition metal ion binding"/>
    <property type="evidence" value="ECO:0007669"/>
    <property type="project" value="InterPro"/>
</dbReference>
<dbReference type="InterPro" id="IPR008988">
    <property type="entry name" value="Transcriptional_repressor_C"/>
</dbReference>
<protein>
    <submittedName>
        <fullName evidence="3">Ferrous iron transport protein A</fullName>
    </submittedName>
</protein>
<dbReference type="EMBL" id="FQUY01000002">
    <property type="protein sequence ID" value="SHE48703.1"/>
    <property type="molecule type" value="Genomic_DNA"/>
</dbReference>
<dbReference type="STRING" id="1121429.SAMN02745133_00491"/>
<evidence type="ECO:0000313" key="3">
    <source>
        <dbReference type="EMBL" id="SHE48703.1"/>
    </source>
</evidence>
<dbReference type="SUPFAM" id="SSF50037">
    <property type="entry name" value="C-terminal domain of transcriptional repressors"/>
    <property type="match status" value="1"/>
</dbReference>
<dbReference type="InterPro" id="IPR052713">
    <property type="entry name" value="FeoA"/>
</dbReference>
<dbReference type="InterPro" id="IPR007167">
    <property type="entry name" value="Fe-transptr_FeoA-like"/>
</dbReference>
<reference evidence="4" key="1">
    <citation type="submission" date="2016-11" db="EMBL/GenBank/DDBJ databases">
        <authorList>
            <person name="Varghese N."/>
            <person name="Submissions S."/>
        </authorList>
    </citation>
    <scope>NUCLEOTIDE SEQUENCE [LARGE SCALE GENOMIC DNA]</scope>
    <source>
        <strain evidence="4">DSM 12395</strain>
    </source>
</reference>
<name>A0A1M4TWA6_9FIRM</name>
<dbReference type="Pfam" id="PF04023">
    <property type="entry name" value="FeoA"/>
    <property type="match status" value="1"/>
</dbReference>
<dbReference type="RefSeq" id="WP_073235209.1">
    <property type="nucleotide sequence ID" value="NZ_FQUY01000002.1"/>
</dbReference>
<dbReference type="Proteomes" id="UP000184148">
    <property type="component" value="Unassembled WGS sequence"/>
</dbReference>
<dbReference type="PANTHER" id="PTHR42954">
    <property type="entry name" value="FE(2+) TRANSPORT PROTEIN A"/>
    <property type="match status" value="1"/>
</dbReference>
<gene>
    <name evidence="3" type="ORF">SAMN02745133_00491</name>
</gene>
<dbReference type="OrthoDB" id="9811076at2"/>
<feature type="domain" description="Ferrous iron transporter FeoA-like" evidence="2">
    <location>
        <begin position="14"/>
        <end position="86"/>
    </location>
</feature>
<evidence type="ECO:0000259" key="2">
    <source>
        <dbReference type="SMART" id="SM00899"/>
    </source>
</evidence>
<proteinExistence type="predicted"/>
<evidence type="ECO:0000313" key="4">
    <source>
        <dbReference type="Proteomes" id="UP000184148"/>
    </source>
</evidence>